<evidence type="ECO:0008006" key="3">
    <source>
        <dbReference type="Google" id="ProtNLM"/>
    </source>
</evidence>
<keyword evidence="2" id="KW-1185">Reference proteome</keyword>
<gene>
    <name evidence="1" type="ORF">MEUPH1_LOCUS24792</name>
</gene>
<name>A0AAV0XRA6_9HEMI</name>
<dbReference type="PANTHER" id="PTHR33939:SF1">
    <property type="entry name" value="DUF4371 DOMAIN-CONTAINING PROTEIN"/>
    <property type="match status" value="1"/>
</dbReference>
<dbReference type="AlphaFoldDB" id="A0AAV0XRA6"/>
<evidence type="ECO:0000313" key="1">
    <source>
        <dbReference type="EMBL" id="CAI6370696.1"/>
    </source>
</evidence>
<reference evidence="1 2" key="1">
    <citation type="submission" date="2023-01" db="EMBL/GenBank/DDBJ databases">
        <authorList>
            <person name="Whitehead M."/>
        </authorList>
    </citation>
    <scope>NUCLEOTIDE SEQUENCE [LARGE SCALE GENOMIC DNA]</scope>
</reference>
<comment type="caution">
    <text evidence="1">The sequence shown here is derived from an EMBL/GenBank/DDBJ whole genome shotgun (WGS) entry which is preliminary data.</text>
</comment>
<proteinExistence type="predicted"/>
<dbReference type="EMBL" id="CARXXK010000483">
    <property type="protein sequence ID" value="CAI6370696.1"/>
    <property type="molecule type" value="Genomic_DNA"/>
</dbReference>
<dbReference type="Proteomes" id="UP001160148">
    <property type="component" value="Unassembled WGS sequence"/>
</dbReference>
<dbReference type="PANTHER" id="PTHR33939">
    <property type="entry name" value="PROTEIN CBG22215"/>
    <property type="match status" value="1"/>
</dbReference>
<organism evidence="1 2">
    <name type="scientific">Macrosiphum euphorbiae</name>
    <name type="common">potato aphid</name>
    <dbReference type="NCBI Taxonomy" id="13131"/>
    <lineage>
        <taxon>Eukaryota</taxon>
        <taxon>Metazoa</taxon>
        <taxon>Ecdysozoa</taxon>
        <taxon>Arthropoda</taxon>
        <taxon>Hexapoda</taxon>
        <taxon>Insecta</taxon>
        <taxon>Pterygota</taxon>
        <taxon>Neoptera</taxon>
        <taxon>Paraneoptera</taxon>
        <taxon>Hemiptera</taxon>
        <taxon>Sternorrhyncha</taxon>
        <taxon>Aphidomorpha</taxon>
        <taxon>Aphidoidea</taxon>
        <taxon>Aphididae</taxon>
        <taxon>Macrosiphini</taxon>
        <taxon>Macrosiphum</taxon>
    </lineage>
</organism>
<evidence type="ECO:0000313" key="2">
    <source>
        <dbReference type="Proteomes" id="UP001160148"/>
    </source>
</evidence>
<accession>A0AAV0XRA6</accession>
<sequence length="253" mass="29410">MNDNPSTSNVSPIKRNSNGKFVGSRQKQIIINLYKNKITENAELKIKEAVKLISTEINWEKYCSKDYFGLQKRRSSEIAKKKKFRLTIKEKADDFEKNAVRRKVHNFWFKGEVPTLDKILKSVNDDEEISTTYSRSNLHRLLKELSFVYTKRGRNSAMIERDDIVIWRNRYLETIRKYRNEGRTIYYTDETWVNAGECTSKTWVDQTVKNSRDAFLKGLSTGAKNPTGKGKRLIIVHIGSEQGFVHGGLLSFE</sequence>
<protein>
    <recommendedName>
        <fullName evidence="3">Transposase</fullName>
    </recommendedName>
</protein>